<dbReference type="EMBL" id="LXQA010778744">
    <property type="protein sequence ID" value="MCI70579.1"/>
    <property type="molecule type" value="Genomic_DNA"/>
</dbReference>
<feature type="non-terminal residue" evidence="2">
    <location>
        <position position="56"/>
    </location>
</feature>
<keyword evidence="3" id="KW-1185">Reference proteome</keyword>
<feature type="region of interest" description="Disordered" evidence="1">
    <location>
        <begin position="1"/>
        <end position="23"/>
    </location>
</feature>
<reference evidence="2 3" key="1">
    <citation type="journal article" date="2018" name="Front. Plant Sci.">
        <title>Red Clover (Trifolium pratense) and Zigzag Clover (T. medium) - A Picture of Genomic Similarities and Differences.</title>
        <authorList>
            <person name="Dluhosova J."/>
            <person name="Istvanek J."/>
            <person name="Nedelnik J."/>
            <person name="Repkova J."/>
        </authorList>
    </citation>
    <scope>NUCLEOTIDE SEQUENCE [LARGE SCALE GENOMIC DNA]</scope>
    <source>
        <strain evidence="3">cv. 10/8</strain>
        <tissue evidence="2">Leaf</tissue>
    </source>
</reference>
<evidence type="ECO:0000313" key="3">
    <source>
        <dbReference type="Proteomes" id="UP000265520"/>
    </source>
</evidence>
<comment type="caution">
    <text evidence="2">The sequence shown here is derived from an EMBL/GenBank/DDBJ whole genome shotgun (WGS) entry which is preliminary data.</text>
</comment>
<organism evidence="2 3">
    <name type="scientific">Trifolium medium</name>
    <dbReference type="NCBI Taxonomy" id="97028"/>
    <lineage>
        <taxon>Eukaryota</taxon>
        <taxon>Viridiplantae</taxon>
        <taxon>Streptophyta</taxon>
        <taxon>Embryophyta</taxon>
        <taxon>Tracheophyta</taxon>
        <taxon>Spermatophyta</taxon>
        <taxon>Magnoliopsida</taxon>
        <taxon>eudicotyledons</taxon>
        <taxon>Gunneridae</taxon>
        <taxon>Pentapetalae</taxon>
        <taxon>rosids</taxon>
        <taxon>fabids</taxon>
        <taxon>Fabales</taxon>
        <taxon>Fabaceae</taxon>
        <taxon>Papilionoideae</taxon>
        <taxon>50 kb inversion clade</taxon>
        <taxon>NPAAA clade</taxon>
        <taxon>Hologalegina</taxon>
        <taxon>IRL clade</taxon>
        <taxon>Trifolieae</taxon>
        <taxon>Trifolium</taxon>
    </lineage>
</organism>
<evidence type="ECO:0000256" key="1">
    <source>
        <dbReference type="SAM" id="MobiDB-lite"/>
    </source>
</evidence>
<dbReference type="Proteomes" id="UP000265520">
    <property type="component" value="Unassembled WGS sequence"/>
</dbReference>
<protein>
    <submittedName>
        <fullName evidence="2">Uncharacterized protein</fullName>
    </submittedName>
</protein>
<sequence length="56" mass="6358">MDMGAKVGRNRVGNNGEGQKSVRRLEGRVENVRCQEARKVREKEVEEVGFRVGEVE</sequence>
<accession>A0A392UAN8</accession>
<proteinExistence type="predicted"/>
<name>A0A392UAN8_9FABA</name>
<dbReference type="AlphaFoldDB" id="A0A392UAN8"/>
<evidence type="ECO:0000313" key="2">
    <source>
        <dbReference type="EMBL" id="MCI70579.1"/>
    </source>
</evidence>